<reference evidence="2" key="1">
    <citation type="submission" date="2022-11" db="UniProtKB">
        <authorList>
            <consortium name="WormBaseParasite"/>
        </authorList>
    </citation>
    <scope>IDENTIFICATION</scope>
</reference>
<evidence type="ECO:0000313" key="1">
    <source>
        <dbReference type="Proteomes" id="UP000887565"/>
    </source>
</evidence>
<protein>
    <submittedName>
        <fullName evidence="2">Uncharacterized protein</fullName>
    </submittedName>
</protein>
<keyword evidence="1" id="KW-1185">Reference proteome</keyword>
<proteinExistence type="predicted"/>
<dbReference type="Proteomes" id="UP000887565">
    <property type="component" value="Unplaced"/>
</dbReference>
<organism evidence="1 2">
    <name type="scientific">Romanomermis culicivorax</name>
    <name type="common">Nematode worm</name>
    <dbReference type="NCBI Taxonomy" id="13658"/>
    <lineage>
        <taxon>Eukaryota</taxon>
        <taxon>Metazoa</taxon>
        <taxon>Ecdysozoa</taxon>
        <taxon>Nematoda</taxon>
        <taxon>Enoplea</taxon>
        <taxon>Dorylaimia</taxon>
        <taxon>Mermithida</taxon>
        <taxon>Mermithoidea</taxon>
        <taxon>Mermithidae</taxon>
        <taxon>Romanomermis</taxon>
    </lineage>
</organism>
<dbReference type="WBParaSite" id="nRc.2.0.1.t39766-RA">
    <property type="protein sequence ID" value="nRc.2.0.1.t39766-RA"/>
    <property type="gene ID" value="nRc.2.0.1.g39766"/>
</dbReference>
<accession>A0A915KLW3</accession>
<sequence>MWGGISFLRLPIYILITDSVLKIVKLFLLYLRAFGRNHGDHVAFGAFDVGGYETFLLVGDPDVLLAVERSGHELKEMVRKNTNFSSREVMLTNGVEEMEQKRTLTLNNQTK</sequence>
<dbReference type="AlphaFoldDB" id="A0A915KLW3"/>
<name>A0A915KLW3_ROMCU</name>
<evidence type="ECO:0000313" key="2">
    <source>
        <dbReference type="WBParaSite" id="nRc.2.0.1.t39766-RA"/>
    </source>
</evidence>